<gene>
    <name evidence="4" type="ordered locus">CA_C3676</name>
</gene>
<dbReference type="PIR" id="B97351">
    <property type="entry name" value="B97351"/>
</dbReference>
<dbReference type="PANTHER" id="PTHR38589:SF1">
    <property type="entry name" value="BLR0621 PROTEIN"/>
    <property type="match status" value="1"/>
</dbReference>
<sequence length="308" mass="34199">MKRNFMKSIIETLSFNKRAISIIIGLCIIFTGSIFISSYHKSRNITATNLSTSKHKAQKPKPTKKENEKTEVKDTQSKTQVVAATASAQNTSKSQRLYTNKTRLIDKLPLKDSGQAIIVETPNESSTAMKLFTYEKDNSNTWRLKLTTKGVVGVKGISLNKKEGDLKTPEGIFGFLFEFGSAPNPGTKMEYKRTHPGDYWSSSRTIKEYNTWVTYKGSPETRFGHGNYQNLYTTSSYKYAAAINYNYGTNKIIGNGSAIFFHIAPRNGGGTPGCVGIPETSLVQILKWMDPSKNPKIAIGTAKYLSSL</sequence>
<dbReference type="GeneID" id="45000174"/>
<feature type="transmembrane region" description="Helical" evidence="2">
    <location>
        <begin position="20"/>
        <end position="39"/>
    </location>
</feature>
<dbReference type="PANTHER" id="PTHR38589">
    <property type="entry name" value="BLR0621 PROTEIN"/>
    <property type="match status" value="1"/>
</dbReference>
<evidence type="ECO:0000313" key="4">
    <source>
        <dbReference type="EMBL" id="AAK81597.1"/>
    </source>
</evidence>
<evidence type="ECO:0000256" key="1">
    <source>
        <dbReference type="SAM" id="MobiDB-lite"/>
    </source>
</evidence>
<proteinExistence type="predicted"/>
<dbReference type="KEGG" id="cac:CA_C3676"/>
<evidence type="ECO:0000313" key="5">
    <source>
        <dbReference type="Proteomes" id="UP000000814"/>
    </source>
</evidence>
<evidence type="ECO:0000259" key="3">
    <source>
        <dbReference type="Pfam" id="PF03734"/>
    </source>
</evidence>
<reference evidence="4 5" key="1">
    <citation type="journal article" date="2001" name="J. Bacteriol.">
        <title>Genome sequence and comparative analysis of the solvent-producing bacterium Clostridium acetobutylicum.</title>
        <authorList>
            <person name="Nolling J."/>
            <person name="Breton G."/>
            <person name="Omelchenko M.V."/>
            <person name="Makarova K.S."/>
            <person name="Zeng Q."/>
            <person name="Gibson R."/>
            <person name="Lee H.M."/>
            <person name="Dubois J."/>
            <person name="Qiu D."/>
            <person name="Hitti J."/>
            <person name="Wolf Y.I."/>
            <person name="Tatusov R.L."/>
            <person name="Sabathe F."/>
            <person name="Doucette-Stamm L."/>
            <person name="Soucaille P."/>
            <person name="Daly M.J."/>
            <person name="Bennett G.N."/>
            <person name="Koonin E.V."/>
            <person name="Smith D.R."/>
        </authorList>
    </citation>
    <scope>NUCLEOTIDE SEQUENCE [LARGE SCALE GENOMIC DNA]</scope>
    <source>
        <strain evidence="5">ATCC 824 / DSM 792 / JCM 1419 / LMG 5710 / VKM B-1787</strain>
    </source>
</reference>
<feature type="domain" description="L,D-TPase catalytic" evidence="3">
    <location>
        <begin position="129"/>
        <end position="292"/>
    </location>
</feature>
<dbReference type="OrthoDB" id="186490at2"/>
<dbReference type="Proteomes" id="UP000000814">
    <property type="component" value="Chromosome"/>
</dbReference>
<dbReference type="STRING" id="272562.CA_C3676"/>
<accession>Q97D07</accession>
<feature type="region of interest" description="Disordered" evidence="1">
    <location>
        <begin position="50"/>
        <end position="76"/>
    </location>
</feature>
<dbReference type="Pfam" id="PF03734">
    <property type="entry name" value="YkuD"/>
    <property type="match status" value="1"/>
</dbReference>
<protein>
    <submittedName>
        <fullName evidence="4">Uncharacterized conserved protein</fullName>
    </submittedName>
</protein>
<keyword evidence="2" id="KW-0472">Membrane</keyword>
<name>Q97D07_CLOAB</name>
<organism evidence="4 5">
    <name type="scientific">Clostridium acetobutylicum (strain ATCC 824 / DSM 792 / JCM 1419 / IAM 19013 / LMG 5710 / NBRC 13948 / NRRL B-527 / VKM B-1787 / 2291 / W)</name>
    <dbReference type="NCBI Taxonomy" id="272562"/>
    <lineage>
        <taxon>Bacteria</taxon>
        <taxon>Bacillati</taxon>
        <taxon>Bacillota</taxon>
        <taxon>Clostridia</taxon>
        <taxon>Eubacteriales</taxon>
        <taxon>Clostridiaceae</taxon>
        <taxon>Clostridium</taxon>
    </lineage>
</organism>
<dbReference type="AlphaFoldDB" id="Q97D07"/>
<dbReference type="RefSeq" id="WP_010966937.1">
    <property type="nucleotide sequence ID" value="NC_003030.1"/>
</dbReference>
<dbReference type="GO" id="GO:0016740">
    <property type="term" value="F:transferase activity"/>
    <property type="evidence" value="ECO:0007669"/>
    <property type="project" value="InterPro"/>
</dbReference>
<feature type="compositionally biased region" description="Basic and acidic residues" evidence="1">
    <location>
        <begin position="63"/>
        <end position="76"/>
    </location>
</feature>
<keyword evidence="5" id="KW-1185">Reference proteome</keyword>
<keyword evidence="2" id="KW-1133">Transmembrane helix</keyword>
<dbReference type="PATRIC" id="fig|272562.8.peg.3865"/>
<dbReference type="InterPro" id="IPR005490">
    <property type="entry name" value="LD_TPept_cat_dom"/>
</dbReference>
<feature type="compositionally biased region" description="Basic residues" evidence="1">
    <location>
        <begin position="53"/>
        <end position="62"/>
    </location>
</feature>
<evidence type="ECO:0000256" key="2">
    <source>
        <dbReference type="SAM" id="Phobius"/>
    </source>
</evidence>
<dbReference type="EMBL" id="AE001437">
    <property type="protein sequence ID" value="AAK81597.1"/>
    <property type="molecule type" value="Genomic_DNA"/>
</dbReference>
<keyword evidence="2" id="KW-0812">Transmembrane</keyword>
<dbReference type="HOGENOM" id="CLU_902245_0_0_9"/>
<dbReference type="eggNOG" id="COG3786">
    <property type="taxonomic scope" value="Bacteria"/>
</dbReference>